<name>A0AAU7DZ62_9MICO</name>
<dbReference type="InterPro" id="IPR003728">
    <property type="entry name" value="Ribosome_maturation_RimP"/>
</dbReference>
<dbReference type="PANTHER" id="PTHR33867:SF1">
    <property type="entry name" value="RIBOSOME MATURATION FACTOR RIMP"/>
    <property type="match status" value="1"/>
</dbReference>
<evidence type="ECO:0000313" key="6">
    <source>
        <dbReference type="EMBL" id="XBH22503.1"/>
    </source>
</evidence>
<dbReference type="GO" id="GO:0000028">
    <property type="term" value="P:ribosomal small subunit assembly"/>
    <property type="evidence" value="ECO:0007669"/>
    <property type="project" value="TreeGrafter"/>
</dbReference>
<dbReference type="Gene3D" id="3.30.300.70">
    <property type="entry name" value="RimP-like superfamily, N-terminal"/>
    <property type="match status" value="1"/>
</dbReference>
<protein>
    <recommendedName>
        <fullName evidence="3">Ribosome maturation factor RimP</fullName>
    </recommendedName>
</protein>
<comment type="subcellular location">
    <subcellularLocation>
        <location evidence="3">Cytoplasm</location>
    </subcellularLocation>
</comment>
<evidence type="ECO:0000256" key="3">
    <source>
        <dbReference type="HAMAP-Rule" id="MF_01077"/>
    </source>
</evidence>
<dbReference type="GO" id="GO:0006412">
    <property type="term" value="P:translation"/>
    <property type="evidence" value="ECO:0007669"/>
    <property type="project" value="TreeGrafter"/>
</dbReference>
<dbReference type="InterPro" id="IPR028989">
    <property type="entry name" value="RimP_N"/>
</dbReference>
<evidence type="ECO:0000256" key="2">
    <source>
        <dbReference type="ARBA" id="ARBA00022517"/>
    </source>
</evidence>
<comment type="function">
    <text evidence="3">Required for maturation of 30S ribosomal subunits.</text>
</comment>
<dbReference type="Pfam" id="PF02576">
    <property type="entry name" value="RimP_N"/>
    <property type="match status" value="1"/>
</dbReference>
<gene>
    <name evidence="3 6" type="primary">rimP</name>
    <name evidence="6" type="ORF">V5R04_04575</name>
</gene>
<evidence type="ECO:0000259" key="5">
    <source>
        <dbReference type="Pfam" id="PF17384"/>
    </source>
</evidence>
<proteinExistence type="inferred from homology"/>
<dbReference type="PANTHER" id="PTHR33867">
    <property type="entry name" value="RIBOSOME MATURATION FACTOR RIMP"/>
    <property type="match status" value="1"/>
</dbReference>
<feature type="domain" description="Ribosome maturation factor RimP N-terminal" evidence="4">
    <location>
        <begin position="14"/>
        <end position="88"/>
    </location>
</feature>
<dbReference type="SUPFAM" id="SSF75420">
    <property type="entry name" value="YhbC-like, N-terminal domain"/>
    <property type="match status" value="1"/>
</dbReference>
<comment type="similarity">
    <text evidence="3">Belongs to the RimP family.</text>
</comment>
<sequence>MTTSSSPQLLEESLRPVVEQAGLFLEEVSITKAGKSSVVRVLIDLPGTTRGSVTLDQVAEATQLISAALDEVKWLASAYTLEVSSPGATRPLETERHFARATGRLIRVTLTDGTKFTERLVAVNDSTLTFEQGREVALETVRQAQVEVELKRLEEVQDEDFDDQAQLASDLEDEG</sequence>
<dbReference type="EMBL" id="CP146203">
    <property type="protein sequence ID" value="XBH22503.1"/>
    <property type="molecule type" value="Genomic_DNA"/>
</dbReference>
<keyword evidence="1 3" id="KW-0963">Cytoplasm</keyword>
<feature type="domain" description="Ribosome maturation factor RimP C-terminal" evidence="5">
    <location>
        <begin position="92"/>
        <end position="149"/>
    </location>
</feature>
<dbReference type="InterPro" id="IPR036847">
    <property type="entry name" value="RimP_C_sf"/>
</dbReference>
<dbReference type="GO" id="GO:0005829">
    <property type="term" value="C:cytosol"/>
    <property type="evidence" value="ECO:0007669"/>
    <property type="project" value="TreeGrafter"/>
</dbReference>
<accession>A0AAU7DZ62</accession>
<evidence type="ECO:0000259" key="4">
    <source>
        <dbReference type="Pfam" id="PF02576"/>
    </source>
</evidence>
<dbReference type="AlphaFoldDB" id="A0AAU7DZ62"/>
<dbReference type="CDD" id="cd01734">
    <property type="entry name" value="YlxS_C"/>
    <property type="match status" value="1"/>
</dbReference>
<evidence type="ECO:0000256" key="1">
    <source>
        <dbReference type="ARBA" id="ARBA00022490"/>
    </source>
</evidence>
<reference evidence="6" key="1">
    <citation type="submission" date="2024-02" db="EMBL/GenBank/DDBJ databases">
        <title>Tomenella chthoni gen. nov. sp. nov., a member of the family Jonesiaceae isolated from bat guano.</title>
        <authorList>
            <person name="Miller S.L."/>
            <person name="King J."/>
            <person name="Sankaranarayanan K."/>
            <person name="Lawson P.A."/>
        </authorList>
    </citation>
    <scope>NUCLEOTIDE SEQUENCE</scope>
    <source>
        <strain evidence="6">BS-20</strain>
    </source>
</reference>
<dbReference type="InterPro" id="IPR028998">
    <property type="entry name" value="RimP_C"/>
</dbReference>
<keyword evidence="2 3" id="KW-0690">Ribosome biogenesis</keyword>
<organism evidence="6">
    <name type="scientific">Jonesiaceae bacterium BS-20</name>
    <dbReference type="NCBI Taxonomy" id="3120821"/>
    <lineage>
        <taxon>Bacteria</taxon>
        <taxon>Bacillati</taxon>
        <taxon>Actinomycetota</taxon>
        <taxon>Actinomycetes</taxon>
        <taxon>Micrococcales</taxon>
        <taxon>Jonesiaceae</taxon>
    </lineage>
</organism>
<dbReference type="Pfam" id="PF17384">
    <property type="entry name" value="DUF150_C"/>
    <property type="match status" value="1"/>
</dbReference>
<dbReference type="SUPFAM" id="SSF74942">
    <property type="entry name" value="YhbC-like, C-terminal domain"/>
    <property type="match status" value="1"/>
</dbReference>
<dbReference type="HAMAP" id="MF_01077">
    <property type="entry name" value="RimP"/>
    <property type="match status" value="1"/>
</dbReference>
<dbReference type="InterPro" id="IPR035956">
    <property type="entry name" value="RimP_N_sf"/>
</dbReference>